<feature type="signal peptide" evidence="1">
    <location>
        <begin position="1"/>
        <end position="23"/>
    </location>
</feature>
<dbReference type="AlphaFoldDB" id="A0A078KS78"/>
<dbReference type="Proteomes" id="UP000044071">
    <property type="component" value="Unassembled WGS sequence"/>
</dbReference>
<organism evidence="2 3">
    <name type="scientific">Legionella massiliensis</name>
    <dbReference type="NCBI Taxonomy" id="1034943"/>
    <lineage>
        <taxon>Bacteria</taxon>
        <taxon>Pseudomonadati</taxon>
        <taxon>Pseudomonadota</taxon>
        <taxon>Gammaproteobacteria</taxon>
        <taxon>Legionellales</taxon>
        <taxon>Legionellaceae</taxon>
        <taxon>Legionella</taxon>
    </lineage>
</organism>
<reference evidence="2 3" key="1">
    <citation type="submission" date="2014-06" db="EMBL/GenBank/DDBJ databases">
        <authorList>
            <person name="Urmite Genomes Urmite Genomes"/>
        </authorList>
    </citation>
    <scope>NUCLEOTIDE SEQUENCE [LARGE SCALE GENOMIC DNA]</scope>
</reference>
<evidence type="ECO:0000256" key="1">
    <source>
        <dbReference type="SAM" id="SignalP"/>
    </source>
</evidence>
<feature type="chain" id="PRO_5009743972" evidence="1">
    <location>
        <begin position="24"/>
        <end position="155"/>
    </location>
</feature>
<sequence length="155" mass="17793">MMKKKILSLLPLIFMLLCQLAYAKDDVGRQIEAKLDKAATNLMENKDIPQSWQLMVEVSQMLKVHPEYNDGEIAEGIADVLTTLLTKPWKYANPYFTGKNSMEFNHFVLDHINEIYTVEDLKTVKKNIMNGCNQEQFTICKQLITKINDAIALQP</sequence>
<keyword evidence="3" id="KW-1185">Reference proteome</keyword>
<keyword evidence="1" id="KW-0732">Signal</keyword>
<protein>
    <submittedName>
        <fullName evidence="2">Uncharacterized protein</fullName>
    </submittedName>
</protein>
<dbReference type="OrthoDB" id="5637634at2"/>
<dbReference type="RefSeq" id="WP_043873886.1">
    <property type="nucleotide sequence ID" value="NZ_CCVW01000002.1"/>
</dbReference>
<evidence type="ECO:0000313" key="2">
    <source>
        <dbReference type="EMBL" id="CDZ77325.1"/>
    </source>
</evidence>
<proteinExistence type="predicted"/>
<name>A0A078KS78_9GAMM</name>
<accession>A0A078KS78</accession>
<evidence type="ECO:0000313" key="3">
    <source>
        <dbReference type="Proteomes" id="UP000044071"/>
    </source>
</evidence>
<gene>
    <name evidence="2" type="ORF">BN59_01608</name>
</gene>
<dbReference type="EMBL" id="CCSB01000002">
    <property type="protein sequence ID" value="CDZ77325.1"/>
    <property type="molecule type" value="Genomic_DNA"/>
</dbReference>